<accession>A0A0B5BI27</accession>
<dbReference type="Pfam" id="PF07963">
    <property type="entry name" value="N_methyl"/>
    <property type="match status" value="1"/>
</dbReference>
<evidence type="ECO:0000256" key="1">
    <source>
        <dbReference type="SAM" id="Phobius"/>
    </source>
</evidence>
<dbReference type="PROSITE" id="PS00409">
    <property type="entry name" value="PROKAR_NTER_METHYL"/>
    <property type="match status" value="1"/>
</dbReference>
<dbReference type="STRING" id="345632.GPICK_05095"/>
<name>A0A0B5BI27_9BACT</name>
<sequence length="124" mass="13398">MAGQQGFTLLELLIAMVLLVVGFLGVFVVFWASAFSGTFTRNMTTAATLGQDMLERVSTVSYNGLGATTGFVDYTSSNISATGFARQWRITENGGVKTITATVSWSDGGRTRTRTFTAVKRTDY</sequence>
<gene>
    <name evidence="2" type="ORF">GPICK_05095</name>
</gene>
<dbReference type="InterPro" id="IPR012902">
    <property type="entry name" value="N_methyl_site"/>
</dbReference>
<proteinExistence type="predicted"/>
<evidence type="ECO:0000313" key="2">
    <source>
        <dbReference type="EMBL" id="AJE04819.1"/>
    </source>
</evidence>
<dbReference type="HOGENOM" id="CLU_2000633_0_0_7"/>
<dbReference type="NCBIfam" id="TIGR02532">
    <property type="entry name" value="IV_pilin_GFxxxE"/>
    <property type="match status" value="1"/>
</dbReference>
<dbReference type="AlphaFoldDB" id="A0A0B5BI27"/>
<dbReference type="EMBL" id="CP009788">
    <property type="protein sequence ID" value="AJE04819.1"/>
    <property type="molecule type" value="Genomic_DNA"/>
</dbReference>
<organism evidence="2 3">
    <name type="scientific">Geobacter pickeringii</name>
    <dbReference type="NCBI Taxonomy" id="345632"/>
    <lineage>
        <taxon>Bacteria</taxon>
        <taxon>Pseudomonadati</taxon>
        <taxon>Thermodesulfobacteriota</taxon>
        <taxon>Desulfuromonadia</taxon>
        <taxon>Geobacterales</taxon>
        <taxon>Geobacteraceae</taxon>
        <taxon>Geobacter</taxon>
    </lineage>
</organism>
<keyword evidence="1" id="KW-1133">Transmembrane helix</keyword>
<feature type="transmembrane region" description="Helical" evidence="1">
    <location>
        <begin position="12"/>
        <end position="34"/>
    </location>
</feature>
<dbReference type="Proteomes" id="UP000057609">
    <property type="component" value="Chromosome"/>
</dbReference>
<dbReference type="KEGG" id="gpi:GPICK_05095"/>
<protein>
    <recommendedName>
        <fullName evidence="4">Pilus assembly protein PilV</fullName>
    </recommendedName>
</protein>
<reference evidence="2 3" key="1">
    <citation type="journal article" date="2015" name="Genome Announc.">
        <title>Complete Genome of Geobacter pickeringii G13T, a Metal-Reducing Isolate from Sedimentary Kaolin Deposits.</title>
        <authorList>
            <person name="Badalamenti J.P."/>
            <person name="Bond D.R."/>
        </authorList>
    </citation>
    <scope>NUCLEOTIDE SEQUENCE [LARGE SCALE GENOMIC DNA]</scope>
    <source>
        <strain evidence="2 3">G13</strain>
    </source>
</reference>
<keyword evidence="1" id="KW-0812">Transmembrane</keyword>
<evidence type="ECO:0008006" key="4">
    <source>
        <dbReference type="Google" id="ProtNLM"/>
    </source>
</evidence>
<keyword evidence="1" id="KW-0472">Membrane</keyword>
<evidence type="ECO:0000313" key="3">
    <source>
        <dbReference type="Proteomes" id="UP000057609"/>
    </source>
</evidence>
<keyword evidence="3" id="KW-1185">Reference proteome</keyword>